<dbReference type="Pfam" id="PF09527">
    <property type="entry name" value="ATPase_gene1"/>
    <property type="match status" value="1"/>
</dbReference>
<evidence type="ECO:0000313" key="3">
    <source>
        <dbReference type="Proteomes" id="UP000094256"/>
    </source>
</evidence>
<keyword evidence="1" id="KW-0812">Transmembrane</keyword>
<dbReference type="EMBL" id="CP014169">
    <property type="protein sequence ID" value="AOH87280.1"/>
    <property type="molecule type" value="Genomic_DNA"/>
</dbReference>
<feature type="transmembrane region" description="Helical" evidence="1">
    <location>
        <begin position="57"/>
        <end position="76"/>
    </location>
</feature>
<reference evidence="2 3" key="1">
    <citation type="submission" date="2016-01" db="EMBL/GenBank/DDBJ databases">
        <title>Complete genome and mega plasmid sequence of Sphingomonas panacis DCY99 elicits systemic resistance in rice to Xanthomonas oryzae.</title>
        <authorList>
            <person name="Kim Y.J."/>
            <person name="Yang D.C."/>
            <person name="Sing P."/>
        </authorList>
    </citation>
    <scope>NUCLEOTIDE SEQUENCE [LARGE SCALE GENOMIC DNA]</scope>
    <source>
        <strain evidence="2 3">DCY99</strain>
        <plasmid evidence="3">Plasmid</plasmid>
    </source>
</reference>
<evidence type="ECO:0000313" key="2">
    <source>
        <dbReference type="EMBL" id="AOH87280.1"/>
    </source>
</evidence>
<feature type="transmembrane region" description="Helical" evidence="1">
    <location>
        <begin position="21"/>
        <end position="45"/>
    </location>
</feature>
<dbReference type="Proteomes" id="UP000094256">
    <property type="component" value="Plasmid unnamed"/>
</dbReference>
<keyword evidence="2" id="KW-0614">Plasmid</keyword>
<name>A0A1B3ZIN1_9SPHN</name>
<geneLocation type="plasmid" evidence="3"/>
<protein>
    <submittedName>
        <fullName evidence="2">ATPase F0F1</fullName>
    </submittedName>
</protein>
<dbReference type="AlphaFoldDB" id="A0A1B3ZIN1"/>
<dbReference type="NCBIfam" id="TIGR02230">
    <property type="entry name" value="ATPase_gene1"/>
    <property type="match status" value="1"/>
</dbReference>
<organism evidence="2 3">
    <name type="scientific">Sphingomonas panacis</name>
    <dbReference type="NCBI Taxonomy" id="1560345"/>
    <lineage>
        <taxon>Bacteria</taxon>
        <taxon>Pseudomonadati</taxon>
        <taxon>Pseudomonadota</taxon>
        <taxon>Alphaproteobacteria</taxon>
        <taxon>Sphingomonadales</taxon>
        <taxon>Sphingomonadaceae</taxon>
        <taxon>Sphingomonas</taxon>
    </lineage>
</organism>
<keyword evidence="1" id="KW-1133">Transmembrane helix</keyword>
<sequence>MVEAVRERAERRRKARGLPSFARNFGQIGVLGWQIVVPALIALALGRWLDHRLASGIFWTAPLLILGVGLGCWSAWKWIQRQ</sequence>
<dbReference type="InterPro" id="IPR011744">
    <property type="entry name" value="ATPase_gene1"/>
</dbReference>
<keyword evidence="3" id="KW-1185">Reference proteome</keyword>
<keyword evidence="1" id="KW-0472">Membrane</keyword>
<proteinExistence type="predicted"/>
<gene>
    <name evidence="2" type="ORF">AWL63_24335</name>
</gene>
<dbReference type="KEGG" id="span:AWL63_24335"/>
<evidence type="ECO:0000256" key="1">
    <source>
        <dbReference type="SAM" id="Phobius"/>
    </source>
</evidence>
<dbReference type="InterPro" id="IPR032820">
    <property type="entry name" value="ATPase_put"/>
</dbReference>
<accession>A0A1B3ZIN1</accession>